<evidence type="ECO:0000313" key="1">
    <source>
        <dbReference type="EMBL" id="KFU76916.1"/>
    </source>
</evidence>
<evidence type="ECO:0000313" key="2">
    <source>
        <dbReference type="Proteomes" id="UP000256220"/>
    </source>
</evidence>
<comment type="caution">
    <text evidence="1">The sequence shown here is derived from an EMBL/GenBank/DDBJ whole genome shotgun (WGS) entry which is preliminary data.</text>
</comment>
<sequence>MARASAALLIRGQVQAADGVITLVADKLERLDLSMTTGPIAGLPMIGANHGWRCGVPELMTLSPGCWH</sequence>
<reference evidence="1 2" key="1">
    <citation type="journal article" date="2014" name="Genome Announc.">
        <title>Draft Genome Sequence of Amycolatopsis lurida NRRL 2430, Producer of the Glycopeptide Family Antibiotic Ristocetin.</title>
        <authorList>
            <person name="Kwun M.J."/>
            <person name="Hong H.J."/>
        </authorList>
    </citation>
    <scope>NUCLEOTIDE SEQUENCE [LARGE SCALE GENOMIC DNA]</scope>
    <source>
        <strain evidence="1 2">NRRL 2430</strain>
    </source>
</reference>
<dbReference type="Proteomes" id="UP000256220">
    <property type="component" value="Unassembled WGS sequence"/>
</dbReference>
<dbReference type="EMBL" id="JFBM01000038">
    <property type="protein sequence ID" value="KFU76916.1"/>
    <property type="molecule type" value="Genomic_DNA"/>
</dbReference>
<keyword evidence="2" id="KW-1185">Reference proteome</keyword>
<name>A0A2P2FJL8_AMYLU</name>
<gene>
    <name evidence="1" type="ORF">BB31_33820</name>
</gene>
<dbReference type="AlphaFoldDB" id="A0A2P2FJL8"/>
<protein>
    <submittedName>
        <fullName evidence="1">Uncharacterized protein</fullName>
    </submittedName>
</protein>
<accession>A0A2P2FJL8</accession>
<organism evidence="1 2">
    <name type="scientific">Amycolatopsis lurida NRRL 2430</name>
    <dbReference type="NCBI Taxonomy" id="1460371"/>
    <lineage>
        <taxon>Bacteria</taxon>
        <taxon>Bacillati</taxon>
        <taxon>Actinomycetota</taxon>
        <taxon>Actinomycetes</taxon>
        <taxon>Pseudonocardiales</taxon>
        <taxon>Pseudonocardiaceae</taxon>
        <taxon>Amycolatopsis</taxon>
    </lineage>
</organism>
<proteinExistence type="predicted"/>